<dbReference type="Proteomes" id="UP000197535">
    <property type="component" value="Unassembled WGS sequence"/>
</dbReference>
<protein>
    <recommendedName>
        <fullName evidence="1">LysR substrate-binding domain-containing protein</fullName>
    </recommendedName>
</protein>
<evidence type="ECO:0000259" key="1">
    <source>
        <dbReference type="Pfam" id="PF03466"/>
    </source>
</evidence>
<dbReference type="Gene3D" id="3.40.190.290">
    <property type="match status" value="1"/>
</dbReference>
<accession>A0A254TJK6</accession>
<proteinExistence type="predicted"/>
<dbReference type="EMBL" id="LSTO01000001">
    <property type="protein sequence ID" value="OWW19888.1"/>
    <property type="molecule type" value="Genomic_DNA"/>
</dbReference>
<feature type="domain" description="LysR substrate-binding" evidence="1">
    <location>
        <begin position="3"/>
        <end position="73"/>
    </location>
</feature>
<name>A0A254TJK6_9BURK</name>
<dbReference type="OrthoDB" id="8675247at2"/>
<sequence>MAGFDAEMLCADEFYVVMHCNHPLAEKKSLTAADLQNQPFIHLAGNGSVRQLLDAALYPARLPGIMEVAHLASVALLWPITSASA</sequence>
<dbReference type="Pfam" id="PF03466">
    <property type="entry name" value="LysR_substrate"/>
    <property type="match status" value="1"/>
</dbReference>
<dbReference type="SUPFAM" id="SSF53850">
    <property type="entry name" value="Periplasmic binding protein-like II"/>
    <property type="match status" value="1"/>
</dbReference>
<evidence type="ECO:0000313" key="2">
    <source>
        <dbReference type="EMBL" id="OWW19888.1"/>
    </source>
</evidence>
<dbReference type="InterPro" id="IPR005119">
    <property type="entry name" value="LysR_subst-bd"/>
</dbReference>
<gene>
    <name evidence="2" type="ORF">AYR66_10615</name>
</gene>
<keyword evidence="3" id="KW-1185">Reference proteome</keyword>
<reference evidence="2 3" key="1">
    <citation type="submission" date="2016-02" db="EMBL/GenBank/DDBJ databases">
        <authorList>
            <person name="Wen L."/>
            <person name="He K."/>
            <person name="Yang H."/>
        </authorList>
    </citation>
    <scope>NUCLEOTIDE SEQUENCE [LARGE SCALE GENOMIC DNA]</scope>
    <source>
        <strain evidence="2 3">TSA40</strain>
    </source>
</reference>
<organism evidence="2 3">
    <name type="scientific">Noviherbaspirillum denitrificans</name>
    <dbReference type="NCBI Taxonomy" id="1968433"/>
    <lineage>
        <taxon>Bacteria</taxon>
        <taxon>Pseudomonadati</taxon>
        <taxon>Pseudomonadota</taxon>
        <taxon>Betaproteobacteria</taxon>
        <taxon>Burkholderiales</taxon>
        <taxon>Oxalobacteraceae</taxon>
        <taxon>Noviherbaspirillum</taxon>
    </lineage>
</organism>
<dbReference type="AlphaFoldDB" id="A0A254TJK6"/>
<evidence type="ECO:0000313" key="3">
    <source>
        <dbReference type="Proteomes" id="UP000197535"/>
    </source>
</evidence>
<comment type="caution">
    <text evidence="2">The sequence shown here is derived from an EMBL/GenBank/DDBJ whole genome shotgun (WGS) entry which is preliminary data.</text>
</comment>